<accession>A0A9N9ASK3</accession>
<keyword evidence="2" id="KW-0805">Transcription regulation</keyword>
<evidence type="ECO:0000256" key="5">
    <source>
        <dbReference type="SAM" id="Coils"/>
    </source>
</evidence>
<dbReference type="InterPro" id="IPR047288">
    <property type="entry name" value="Tudor_SGF29_rpt1"/>
</dbReference>
<dbReference type="PANTHER" id="PTHR21539">
    <property type="entry name" value="SAGA-ASSOCIATED FACTOR 29"/>
    <property type="match status" value="1"/>
</dbReference>
<keyword evidence="5" id="KW-0175">Coiled coil</keyword>
<dbReference type="EMBL" id="CAJVPI010000504">
    <property type="protein sequence ID" value="CAG8543379.1"/>
    <property type="molecule type" value="Genomic_DNA"/>
</dbReference>
<evidence type="ECO:0000313" key="9">
    <source>
        <dbReference type="Proteomes" id="UP000789739"/>
    </source>
</evidence>
<dbReference type="CDD" id="cd20393">
    <property type="entry name" value="Tudor_SGF29_rpt1"/>
    <property type="match status" value="1"/>
</dbReference>
<keyword evidence="4" id="KW-0539">Nucleus</keyword>
<evidence type="ECO:0000313" key="8">
    <source>
        <dbReference type="EMBL" id="CAG8543379.1"/>
    </source>
</evidence>
<keyword evidence="9" id="KW-1185">Reference proteome</keyword>
<dbReference type="InterPro" id="IPR047287">
    <property type="entry name" value="Tudor_SGF29_rpt2"/>
</dbReference>
<evidence type="ECO:0000256" key="4">
    <source>
        <dbReference type="ARBA" id="ARBA00023242"/>
    </source>
</evidence>
<dbReference type="InterPro" id="IPR037802">
    <property type="entry name" value="SGF29"/>
</dbReference>
<comment type="caution">
    <text evidence="8">The sequence shown here is derived from an EMBL/GenBank/DDBJ whole genome shotgun (WGS) entry which is preliminary data.</text>
</comment>
<evidence type="ECO:0000256" key="6">
    <source>
        <dbReference type="SAM" id="MobiDB-lite"/>
    </source>
</evidence>
<dbReference type="Proteomes" id="UP000789739">
    <property type="component" value="Unassembled WGS sequence"/>
</dbReference>
<dbReference type="GO" id="GO:0005634">
    <property type="term" value="C:nucleus"/>
    <property type="evidence" value="ECO:0007669"/>
    <property type="project" value="UniProtKB-SubCell"/>
</dbReference>
<organism evidence="8 9">
    <name type="scientific">Paraglomus brasilianum</name>
    <dbReference type="NCBI Taxonomy" id="144538"/>
    <lineage>
        <taxon>Eukaryota</taxon>
        <taxon>Fungi</taxon>
        <taxon>Fungi incertae sedis</taxon>
        <taxon>Mucoromycota</taxon>
        <taxon>Glomeromycotina</taxon>
        <taxon>Glomeromycetes</taxon>
        <taxon>Paraglomerales</taxon>
        <taxon>Paraglomeraceae</taxon>
        <taxon>Paraglomus</taxon>
    </lineage>
</organism>
<comment type="subcellular location">
    <subcellularLocation>
        <location evidence="1">Nucleus</location>
    </subcellularLocation>
</comment>
<dbReference type="OrthoDB" id="10265994at2759"/>
<dbReference type="Gene3D" id="2.30.30.140">
    <property type="match status" value="2"/>
</dbReference>
<evidence type="ECO:0000259" key="7">
    <source>
        <dbReference type="PROSITE" id="PS51518"/>
    </source>
</evidence>
<feature type="compositionally biased region" description="Basic and acidic residues" evidence="6">
    <location>
        <begin position="9"/>
        <end position="20"/>
    </location>
</feature>
<dbReference type="PROSITE" id="PS51518">
    <property type="entry name" value="SGF29_C"/>
    <property type="match status" value="1"/>
</dbReference>
<proteinExistence type="predicted"/>
<dbReference type="Pfam" id="PF07039">
    <property type="entry name" value="SGF29_Tudor"/>
    <property type="match status" value="1"/>
</dbReference>
<evidence type="ECO:0000256" key="3">
    <source>
        <dbReference type="ARBA" id="ARBA00023163"/>
    </source>
</evidence>
<sequence length="316" mass="35486">MPPTPLKKQKPDRQDRRSEPPESEEEWALWKKIQTLQETLEKHEETGFDLADKVNKLVAKANEIESANDEEERQNLHTQLRELCNQGVESSRKESSTATQLAEEIDQLMTLLRSKESRKSLKDSRPSASTSLSFNASLVSSSISTTLDDGSRSPNKKRKLKEDNVKQKKLKTPRKTNTILPAQMVAAKQPKAKDPEENWILATVIAYNEDSNTYDVEDADEESAGKAPNERFRVPAKYVIPLSKSGQQFPHFAAHHTVLALYPLTTCFYKAEVVSPPSKTGPQKSQYVVAFEDDDGMHRSVEAVNVLDYPKGSSST</sequence>
<dbReference type="InterPro" id="IPR010750">
    <property type="entry name" value="SGF29_tudor-like_dom"/>
</dbReference>
<evidence type="ECO:0000256" key="1">
    <source>
        <dbReference type="ARBA" id="ARBA00004123"/>
    </source>
</evidence>
<evidence type="ECO:0000256" key="2">
    <source>
        <dbReference type="ARBA" id="ARBA00023015"/>
    </source>
</evidence>
<keyword evidence="3" id="KW-0804">Transcription</keyword>
<dbReference type="PANTHER" id="PTHR21539:SF0">
    <property type="entry name" value="SAGA-ASSOCIATED FACTOR 29"/>
    <property type="match status" value="1"/>
</dbReference>
<gene>
    <name evidence="8" type="ORF">PBRASI_LOCUS4706</name>
</gene>
<reference evidence="8" key="1">
    <citation type="submission" date="2021-06" db="EMBL/GenBank/DDBJ databases">
        <authorList>
            <person name="Kallberg Y."/>
            <person name="Tangrot J."/>
            <person name="Rosling A."/>
        </authorList>
    </citation>
    <scope>NUCLEOTIDE SEQUENCE</scope>
    <source>
        <strain evidence="8">BR232B</strain>
    </source>
</reference>
<feature type="region of interest" description="Disordered" evidence="6">
    <location>
        <begin position="1"/>
        <end position="29"/>
    </location>
</feature>
<protein>
    <submittedName>
        <fullName evidence="8">9563_t:CDS:1</fullName>
    </submittedName>
</protein>
<feature type="coiled-coil region" evidence="5">
    <location>
        <begin position="50"/>
        <end position="118"/>
    </location>
</feature>
<feature type="domain" description="SGF29 C-terminal" evidence="7">
    <location>
        <begin position="175"/>
        <end position="315"/>
    </location>
</feature>
<dbReference type="CDD" id="cd20394">
    <property type="entry name" value="Tudor_SGF29_rpt2"/>
    <property type="match status" value="1"/>
</dbReference>
<dbReference type="GO" id="GO:0000124">
    <property type="term" value="C:SAGA complex"/>
    <property type="evidence" value="ECO:0007669"/>
    <property type="project" value="InterPro"/>
</dbReference>
<name>A0A9N9ASK3_9GLOM</name>
<feature type="region of interest" description="Disordered" evidence="6">
    <location>
        <begin position="143"/>
        <end position="172"/>
    </location>
</feature>
<dbReference type="AlphaFoldDB" id="A0A9N9ASK3"/>